<evidence type="ECO:0000313" key="2">
    <source>
        <dbReference type="EMBL" id="NRD23456.1"/>
    </source>
</evidence>
<accession>A0ABX2E6X6</accession>
<dbReference type="PANTHER" id="PTHR30543:SF21">
    <property type="entry name" value="NAD(P)H-DEPENDENT FMN REDUCTASE LOT6"/>
    <property type="match status" value="1"/>
</dbReference>
<dbReference type="RefSeq" id="WP_173301099.1">
    <property type="nucleotide sequence ID" value="NZ_JABRWQ010000004.1"/>
</dbReference>
<name>A0ABX2E6X6_9FLAO</name>
<dbReference type="Pfam" id="PF03358">
    <property type="entry name" value="FMN_red"/>
    <property type="match status" value="1"/>
</dbReference>
<dbReference type="InterPro" id="IPR050712">
    <property type="entry name" value="NAD(P)H-dep_reductase"/>
</dbReference>
<evidence type="ECO:0000313" key="3">
    <source>
        <dbReference type="Proteomes" id="UP000805085"/>
    </source>
</evidence>
<sequence>MKNIIAFAGSNSKQSINKQLASYAASLVDNAKTEVLDLNDYNLPQYSVDFEQENGFPENAKRFVEAIKNADGIIISLAEHNGAYTSVFKNLFDWMSRVEQKTFQNKPMLLMATSPGARGGASVLAIAKDRFPRHDADIVSEFSLPSFFENFSEGKISNDALNEQLLIQVKQFENAL</sequence>
<protein>
    <submittedName>
        <fullName evidence="2">NAD(P)H-dependent oxidoreductase</fullName>
    </submittedName>
</protein>
<dbReference type="Gene3D" id="3.40.50.360">
    <property type="match status" value="1"/>
</dbReference>
<dbReference type="InterPro" id="IPR005025">
    <property type="entry name" value="FMN_Rdtase-like_dom"/>
</dbReference>
<organism evidence="2 3">
    <name type="scientific">Winogradskyella litoriviva</name>
    <dbReference type="NCBI Taxonomy" id="1220182"/>
    <lineage>
        <taxon>Bacteria</taxon>
        <taxon>Pseudomonadati</taxon>
        <taxon>Bacteroidota</taxon>
        <taxon>Flavobacteriia</taxon>
        <taxon>Flavobacteriales</taxon>
        <taxon>Flavobacteriaceae</taxon>
        <taxon>Winogradskyella</taxon>
    </lineage>
</organism>
<evidence type="ECO:0000259" key="1">
    <source>
        <dbReference type="Pfam" id="PF03358"/>
    </source>
</evidence>
<dbReference type="SUPFAM" id="SSF52218">
    <property type="entry name" value="Flavoproteins"/>
    <property type="match status" value="1"/>
</dbReference>
<dbReference type="PANTHER" id="PTHR30543">
    <property type="entry name" value="CHROMATE REDUCTASE"/>
    <property type="match status" value="1"/>
</dbReference>
<proteinExistence type="predicted"/>
<reference evidence="2 3" key="1">
    <citation type="journal article" date="2015" name="Int. J. Syst. Evol. Microbiol.">
        <title>Winogradskyella litoriviva sp. nov., isolated from coastal seawater.</title>
        <authorList>
            <person name="Nedashkovskaya O.I."/>
            <person name="Kukhlevskiy A.D."/>
            <person name="Zhukova N.V."/>
            <person name="Kim S.J."/>
            <person name="Rhee S.K."/>
            <person name="Mikhailov V.V."/>
        </authorList>
    </citation>
    <scope>NUCLEOTIDE SEQUENCE [LARGE SCALE GENOMIC DNA]</scope>
    <source>
        <strain evidence="2 3">KMM6491</strain>
    </source>
</reference>
<comment type="caution">
    <text evidence="2">The sequence shown here is derived from an EMBL/GenBank/DDBJ whole genome shotgun (WGS) entry which is preliminary data.</text>
</comment>
<gene>
    <name evidence="2" type="ORF">HNV10_09415</name>
</gene>
<keyword evidence="3" id="KW-1185">Reference proteome</keyword>
<feature type="domain" description="NADPH-dependent FMN reductase-like" evidence="1">
    <location>
        <begin position="3"/>
        <end position="139"/>
    </location>
</feature>
<dbReference type="Proteomes" id="UP000805085">
    <property type="component" value="Unassembled WGS sequence"/>
</dbReference>
<dbReference type="EMBL" id="JABRWQ010000004">
    <property type="protein sequence ID" value="NRD23456.1"/>
    <property type="molecule type" value="Genomic_DNA"/>
</dbReference>
<dbReference type="InterPro" id="IPR029039">
    <property type="entry name" value="Flavoprotein-like_sf"/>
</dbReference>